<gene>
    <name evidence="1" type="ORF">DSO57_1012296</name>
</gene>
<reference evidence="1" key="1">
    <citation type="submission" date="2022-04" db="EMBL/GenBank/DDBJ databases">
        <title>Genome of the entomopathogenic fungus Entomophthora muscae.</title>
        <authorList>
            <person name="Elya C."/>
            <person name="Lovett B.R."/>
            <person name="Lee E."/>
            <person name="Macias A.M."/>
            <person name="Hajek A.E."/>
            <person name="De Bivort B.L."/>
            <person name="Kasson M.T."/>
            <person name="De Fine Licht H.H."/>
            <person name="Stajich J.E."/>
        </authorList>
    </citation>
    <scope>NUCLEOTIDE SEQUENCE</scope>
    <source>
        <strain evidence="1">Berkeley</strain>
    </source>
</reference>
<sequence>MLNLNSCYTFHDLYYQNCNLVTFGEHLVKSLSLDNLFSDLIGGCMDTLLAVIPANGFEAEKELPSPVMASDQKASPFD</sequence>
<name>A0ACC2SJ28_9FUNG</name>
<protein>
    <submittedName>
        <fullName evidence="1">Uncharacterized protein</fullName>
    </submittedName>
</protein>
<proteinExistence type="predicted"/>
<accession>A0ACC2SJ28</accession>
<comment type="caution">
    <text evidence="1">The sequence shown here is derived from an EMBL/GenBank/DDBJ whole genome shotgun (WGS) entry which is preliminary data.</text>
</comment>
<evidence type="ECO:0000313" key="1">
    <source>
        <dbReference type="EMBL" id="KAJ9062293.1"/>
    </source>
</evidence>
<organism evidence="1 2">
    <name type="scientific">Entomophthora muscae</name>
    <dbReference type="NCBI Taxonomy" id="34485"/>
    <lineage>
        <taxon>Eukaryota</taxon>
        <taxon>Fungi</taxon>
        <taxon>Fungi incertae sedis</taxon>
        <taxon>Zoopagomycota</taxon>
        <taxon>Entomophthoromycotina</taxon>
        <taxon>Entomophthoromycetes</taxon>
        <taxon>Entomophthorales</taxon>
        <taxon>Entomophthoraceae</taxon>
        <taxon>Entomophthora</taxon>
    </lineage>
</organism>
<keyword evidence="2" id="KW-1185">Reference proteome</keyword>
<dbReference type="Proteomes" id="UP001165960">
    <property type="component" value="Unassembled WGS sequence"/>
</dbReference>
<evidence type="ECO:0000313" key="2">
    <source>
        <dbReference type="Proteomes" id="UP001165960"/>
    </source>
</evidence>
<dbReference type="EMBL" id="QTSX02005014">
    <property type="protein sequence ID" value="KAJ9062293.1"/>
    <property type="molecule type" value="Genomic_DNA"/>
</dbReference>